<feature type="transmembrane region" description="Helical" evidence="1">
    <location>
        <begin position="170"/>
        <end position="188"/>
    </location>
</feature>
<keyword evidence="1" id="KW-0812">Transmembrane</keyword>
<sequence length="213" mass="25157">MKRRGYLAAEKENIEDFLLEHYRQVNEHLRESDRKRDILVGFYLVLVSSILGFTFRSDNHALDPALKFSFLCILVGVGIVVAIYTGIARAWHCEYNNTAIAIHKCFLNGDLNLLKAAKDWKNSDKFGHYFNWKGTEFWIMFLVLFLLSVELVLTIWQIGYPESWSGKWRILLYVFVFVFPLGIGTHRYKHYLDEREKQFPEKTHIIQKKSNKF</sequence>
<proteinExistence type="predicted"/>
<evidence type="ECO:0000256" key="1">
    <source>
        <dbReference type="SAM" id="Phobius"/>
    </source>
</evidence>
<feature type="transmembrane region" description="Helical" evidence="1">
    <location>
        <begin position="137"/>
        <end position="158"/>
    </location>
</feature>
<evidence type="ECO:0000313" key="2">
    <source>
        <dbReference type="EMBL" id="QNO52764.1"/>
    </source>
</evidence>
<feature type="transmembrane region" description="Helical" evidence="1">
    <location>
        <begin position="68"/>
        <end position="87"/>
    </location>
</feature>
<reference evidence="2" key="1">
    <citation type="submission" date="2020-06" db="EMBL/GenBank/DDBJ databases">
        <title>Unique genomic features of the anaerobic methanotrophic archaea.</title>
        <authorList>
            <person name="Chadwick G.L."/>
            <person name="Skennerton C.T."/>
            <person name="Laso-Perez R."/>
            <person name="Leu A.O."/>
            <person name="Speth D.R."/>
            <person name="Yu H."/>
            <person name="Morgan-Lang C."/>
            <person name="Hatzenpichler R."/>
            <person name="Goudeau D."/>
            <person name="Malmstrom R."/>
            <person name="Brazelton W.J."/>
            <person name="Woyke T."/>
            <person name="Hallam S.J."/>
            <person name="Tyson G.W."/>
            <person name="Wegener G."/>
            <person name="Boetius A."/>
            <person name="Orphan V."/>
        </authorList>
    </citation>
    <scope>NUCLEOTIDE SEQUENCE</scope>
</reference>
<feature type="transmembrane region" description="Helical" evidence="1">
    <location>
        <begin position="38"/>
        <end position="56"/>
    </location>
</feature>
<keyword evidence="1" id="KW-0472">Membrane</keyword>
<gene>
    <name evidence="2" type="ORF">KDAIOKAM_00033</name>
</gene>
<dbReference type="AlphaFoldDB" id="A0A7G9YXN0"/>
<protein>
    <submittedName>
        <fullName evidence="2">Uncharacterized protein</fullName>
    </submittedName>
</protein>
<accession>A0A7G9YXN0</accession>
<dbReference type="EMBL" id="MT631520">
    <property type="protein sequence ID" value="QNO52764.1"/>
    <property type="molecule type" value="Genomic_DNA"/>
</dbReference>
<name>A0A7G9YXN0_9EURY</name>
<keyword evidence="1" id="KW-1133">Transmembrane helix</keyword>
<organism evidence="2">
    <name type="scientific">Candidatus Methanophagaceae archaeon ANME-1 ERB6</name>
    <dbReference type="NCBI Taxonomy" id="2759912"/>
    <lineage>
        <taxon>Archaea</taxon>
        <taxon>Methanobacteriati</taxon>
        <taxon>Methanobacteriota</taxon>
        <taxon>Stenosarchaea group</taxon>
        <taxon>Methanomicrobia</taxon>
        <taxon>Candidatus Methanophagales</taxon>
        <taxon>Candidatus Methanophagaceae</taxon>
    </lineage>
</organism>